<dbReference type="Proteomes" id="UP001341281">
    <property type="component" value="Chromosome 07"/>
</dbReference>
<evidence type="ECO:0000313" key="2">
    <source>
        <dbReference type="EMBL" id="WVZ87654.1"/>
    </source>
</evidence>
<evidence type="ECO:0000313" key="3">
    <source>
        <dbReference type="Proteomes" id="UP001341281"/>
    </source>
</evidence>
<dbReference type="PANTHER" id="PTHR34303">
    <property type="entry name" value="OS01G0890400 PROTEIN-RELATED"/>
    <property type="match status" value="1"/>
</dbReference>
<organism evidence="2 3">
    <name type="scientific">Paspalum notatum var. saurae</name>
    <dbReference type="NCBI Taxonomy" id="547442"/>
    <lineage>
        <taxon>Eukaryota</taxon>
        <taxon>Viridiplantae</taxon>
        <taxon>Streptophyta</taxon>
        <taxon>Embryophyta</taxon>
        <taxon>Tracheophyta</taxon>
        <taxon>Spermatophyta</taxon>
        <taxon>Magnoliopsida</taxon>
        <taxon>Liliopsida</taxon>
        <taxon>Poales</taxon>
        <taxon>Poaceae</taxon>
        <taxon>PACMAD clade</taxon>
        <taxon>Panicoideae</taxon>
        <taxon>Andropogonodae</taxon>
        <taxon>Paspaleae</taxon>
        <taxon>Paspalinae</taxon>
        <taxon>Paspalum</taxon>
    </lineage>
</organism>
<feature type="compositionally biased region" description="Polar residues" evidence="1">
    <location>
        <begin position="19"/>
        <end position="28"/>
    </location>
</feature>
<protein>
    <submittedName>
        <fullName evidence="2">Uncharacterized protein</fullName>
    </submittedName>
</protein>
<dbReference type="PANTHER" id="PTHR34303:SF6">
    <property type="entry name" value="OS01G0890400 PROTEIN"/>
    <property type="match status" value="1"/>
</dbReference>
<accession>A0AAQ3UBV0</accession>
<dbReference type="EMBL" id="CP144751">
    <property type="protein sequence ID" value="WVZ87654.1"/>
    <property type="molecule type" value="Genomic_DNA"/>
</dbReference>
<evidence type="ECO:0000256" key="1">
    <source>
        <dbReference type="SAM" id="MobiDB-lite"/>
    </source>
</evidence>
<proteinExistence type="predicted"/>
<feature type="compositionally biased region" description="Basic and acidic residues" evidence="1">
    <location>
        <begin position="1"/>
        <end position="12"/>
    </location>
</feature>
<feature type="region of interest" description="Disordered" evidence="1">
    <location>
        <begin position="1"/>
        <end position="36"/>
    </location>
</feature>
<name>A0AAQ3UBV0_PASNO</name>
<reference evidence="2 3" key="1">
    <citation type="submission" date="2024-02" db="EMBL/GenBank/DDBJ databases">
        <title>High-quality chromosome-scale genome assembly of Pensacola bahiagrass (Paspalum notatum Flugge var. saurae).</title>
        <authorList>
            <person name="Vega J.M."/>
            <person name="Podio M."/>
            <person name="Orjuela J."/>
            <person name="Siena L.A."/>
            <person name="Pessino S.C."/>
            <person name="Combes M.C."/>
            <person name="Mariac C."/>
            <person name="Albertini E."/>
            <person name="Pupilli F."/>
            <person name="Ortiz J.P.A."/>
            <person name="Leblanc O."/>
        </authorList>
    </citation>
    <scope>NUCLEOTIDE SEQUENCE [LARGE SCALE GENOMIC DNA]</scope>
    <source>
        <strain evidence="2">R1</strain>
        <tissue evidence="2">Leaf</tissue>
    </source>
</reference>
<sequence>MSRRPSKPDKVKMLPGSVHPTSQSQTEAEYNVPGRPDFANLFVPDDRPVPATAVRAVSPERERGAPRQRPAVARVYMTAPSPTSDMRYFGRCFAYAYITPAEAACKANAGAAIRGAIHGALPDVPFELLGPGHGADKTVRFATPEGREAAMARQPFALEGGATVKLVREGETSNVKRIRLDHLALVALLHYPKEMRNKEDISRSCQSFGHLKEIDPECFAAPDLSPVRIVVLLEELRYIPHEVRIRYFADPRFGHVVPVQILKVWDRSESMDANGQYSQSQTEAESNVPGRPDFVDVFVSRNRPVPATAVRAVSPERERGAPRQRPDSVTVYLPAPSPDMWYFGECFAYAYITPAGAVRKANAGAAIRGAIHGTLPDVPFELLGPGHGADKTVRFATPEGREAAMARQPFALEGGAAVKLVREGETSNVTRIQLDHLALVALLHYPKELRNEDDIISSCQSFGHLEEIDPACFAAPDLSPVQIVVLVEHPRNIPHQIRIKYFDRRFRHVVPVQIVKVWDQSESMDANGQYIPMFSAAEAAAVPS</sequence>
<keyword evidence="3" id="KW-1185">Reference proteome</keyword>
<dbReference type="AlphaFoldDB" id="A0AAQ3UBV0"/>
<gene>
    <name evidence="2" type="ORF">U9M48_034260</name>
</gene>